<protein>
    <submittedName>
        <fullName evidence="3">Uncharacterized protein</fullName>
    </submittedName>
</protein>
<sequence>MTHSLLCWNLMVCFPQSTTISPKVASHDMPKTTSMPSKSNSKVSTNNLIPSNSISTCLHSPLATTL</sequence>
<feature type="chain" id="PRO_5004757148" evidence="2">
    <location>
        <begin position="20"/>
        <end position="66"/>
    </location>
</feature>
<keyword evidence="2" id="KW-0732">Signal</keyword>
<dbReference type="AlphaFoldDB" id="V7BVW6"/>
<feature type="signal peptide" evidence="2">
    <location>
        <begin position="1"/>
        <end position="19"/>
    </location>
</feature>
<evidence type="ECO:0000313" key="3">
    <source>
        <dbReference type="EMBL" id="ESW21173.1"/>
    </source>
</evidence>
<evidence type="ECO:0000256" key="2">
    <source>
        <dbReference type="SAM" id="SignalP"/>
    </source>
</evidence>
<dbReference type="Gramene" id="ESW21173">
    <property type="protein sequence ID" value="ESW21173"/>
    <property type="gene ID" value="PHAVU_005G048100g"/>
</dbReference>
<dbReference type="Proteomes" id="UP000000226">
    <property type="component" value="Chromosome 5"/>
</dbReference>
<dbReference type="EMBL" id="CM002292">
    <property type="protein sequence ID" value="ESW21173.1"/>
    <property type="molecule type" value="Genomic_DNA"/>
</dbReference>
<organism evidence="3 4">
    <name type="scientific">Phaseolus vulgaris</name>
    <name type="common">Kidney bean</name>
    <name type="synonym">French bean</name>
    <dbReference type="NCBI Taxonomy" id="3885"/>
    <lineage>
        <taxon>Eukaryota</taxon>
        <taxon>Viridiplantae</taxon>
        <taxon>Streptophyta</taxon>
        <taxon>Embryophyta</taxon>
        <taxon>Tracheophyta</taxon>
        <taxon>Spermatophyta</taxon>
        <taxon>Magnoliopsida</taxon>
        <taxon>eudicotyledons</taxon>
        <taxon>Gunneridae</taxon>
        <taxon>Pentapetalae</taxon>
        <taxon>rosids</taxon>
        <taxon>fabids</taxon>
        <taxon>Fabales</taxon>
        <taxon>Fabaceae</taxon>
        <taxon>Papilionoideae</taxon>
        <taxon>50 kb inversion clade</taxon>
        <taxon>NPAAA clade</taxon>
        <taxon>indigoferoid/millettioid clade</taxon>
        <taxon>Phaseoleae</taxon>
        <taxon>Phaseolus</taxon>
    </lineage>
</organism>
<feature type="region of interest" description="Disordered" evidence="1">
    <location>
        <begin position="23"/>
        <end position="47"/>
    </location>
</feature>
<name>V7BVW6_PHAVU</name>
<evidence type="ECO:0000256" key="1">
    <source>
        <dbReference type="SAM" id="MobiDB-lite"/>
    </source>
</evidence>
<feature type="compositionally biased region" description="Polar residues" evidence="1">
    <location>
        <begin position="31"/>
        <end position="47"/>
    </location>
</feature>
<gene>
    <name evidence="3" type="ORF">PHAVU_005G048100g</name>
</gene>
<proteinExistence type="predicted"/>
<evidence type="ECO:0000313" key="4">
    <source>
        <dbReference type="Proteomes" id="UP000000226"/>
    </source>
</evidence>
<keyword evidence="4" id="KW-1185">Reference proteome</keyword>
<accession>V7BVW6</accession>
<reference evidence="4" key="1">
    <citation type="journal article" date="2014" name="Nat. Genet.">
        <title>A reference genome for common bean and genome-wide analysis of dual domestications.</title>
        <authorList>
            <person name="Schmutz J."/>
            <person name="McClean P.E."/>
            <person name="Mamidi S."/>
            <person name="Wu G.A."/>
            <person name="Cannon S.B."/>
            <person name="Grimwood J."/>
            <person name="Jenkins J."/>
            <person name="Shu S."/>
            <person name="Song Q."/>
            <person name="Chavarro C."/>
            <person name="Torres-Torres M."/>
            <person name="Geffroy V."/>
            <person name="Moghaddam S.M."/>
            <person name="Gao D."/>
            <person name="Abernathy B."/>
            <person name="Barry K."/>
            <person name="Blair M."/>
            <person name="Brick M.A."/>
            <person name="Chovatia M."/>
            <person name="Gepts P."/>
            <person name="Goodstein D.M."/>
            <person name="Gonzales M."/>
            <person name="Hellsten U."/>
            <person name="Hyten D.L."/>
            <person name="Jia G."/>
            <person name="Kelly J.D."/>
            <person name="Kudrna D."/>
            <person name="Lee R."/>
            <person name="Richard M.M."/>
            <person name="Miklas P.N."/>
            <person name="Osorno J.M."/>
            <person name="Rodrigues J."/>
            <person name="Thareau V."/>
            <person name="Urrea C.A."/>
            <person name="Wang M."/>
            <person name="Yu Y."/>
            <person name="Zhang M."/>
            <person name="Wing R.A."/>
            <person name="Cregan P.B."/>
            <person name="Rokhsar D.S."/>
            <person name="Jackson S.A."/>
        </authorList>
    </citation>
    <scope>NUCLEOTIDE SEQUENCE [LARGE SCALE GENOMIC DNA]</scope>
    <source>
        <strain evidence="4">cv. G19833</strain>
    </source>
</reference>